<organism evidence="1 2">
    <name type="scientific">Adineta steineri</name>
    <dbReference type="NCBI Taxonomy" id="433720"/>
    <lineage>
        <taxon>Eukaryota</taxon>
        <taxon>Metazoa</taxon>
        <taxon>Spiralia</taxon>
        <taxon>Gnathifera</taxon>
        <taxon>Rotifera</taxon>
        <taxon>Eurotatoria</taxon>
        <taxon>Bdelloidea</taxon>
        <taxon>Adinetida</taxon>
        <taxon>Adinetidae</taxon>
        <taxon>Adineta</taxon>
    </lineage>
</organism>
<dbReference type="AlphaFoldDB" id="A0A815UMV2"/>
<feature type="non-terminal residue" evidence="1">
    <location>
        <position position="70"/>
    </location>
</feature>
<protein>
    <submittedName>
        <fullName evidence="1">Uncharacterized protein</fullName>
    </submittedName>
</protein>
<gene>
    <name evidence="1" type="ORF">IZO911_LOCUS45815</name>
</gene>
<reference evidence="1" key="1">
    <citation type="submission" date="2021-02" db="EMBL/GenBank/DDBJ databases">
        <authorList>
            <person name="Nowell W R."/>
        </authorList>
    </citation>
    <scope>NUCLEOTIDE SEQUENCE</scope>
</reference>
<evidence type="ECO:0000313" key="1">
    <source>
        <dbReference type="EMBL" id="CAF1519757.1"/>
    </source>
</evidence>
<sequence length="70" mass="8365">MWSQILMEILLDLPQTPESKQDFIDECRRRYKNNASQQTKITEFEKTYKPSNALSWYAADSFLYRIVNKA</sequence>
<evidence type="ECO:0000313" key="2">
    <source>
        <dbReference type="Proteomes" id="UP000663860"/>
    </source>
</evidence>
<comment type="caution">
    <text evidence="1">The sequence shown here is derived from an EMBL/GenBank/DDBJ whole genome shotgun (WGS) entry which is preliminary data.</text>
</comment>
<dbReference type="Proteomes" id="UP000663860">
    <property type="component" value="Unassembled WGS sequence"/>
</dbReference>
<name>A0A815UMV2_9BILA</name>
<accession>A0A815UMV2</accession>
<proteinExistence type="predicted"/>
<dbReference type="EMBL" id="CAJNOE010005560">
    <property type="protein sequence ID" value="CAF1519757.1"/>
    <property type="molecule type" value="Genomic_DNA"/>
</dbReference>